<evidence type="ECO:0000256" key="8">
    <source>
        <dbReference type="ARBA" id="ARBA00023180"/>
    </source>
</evidence>
<evidence type="ECO:0000256" key="10">
    <source>
        <dbReference type="SAM" id="MobiDB-lite"/>
    </source>
</evidence>
<dbReference type="Pfam" id="PF07686">
    <property type="entry name" value="V-set"/>
    <property type="match status" value="1"/>
</dbReference>
<dbReference type="Gene3D" id="2.60.40.10">
    <property type="entry name" value="Immunoglobulins"/>
    <property type="match status" value="1"/>
</dbReference>
<evidence type="ECO:0000256" key="11">
    <source>
        <dbReference type="SAM" id="Phobius"/>
    </source>
</evidence>
<evidence type="ECO:0000256" key="4">
    <source>
        <dbReference type="ARBA" id="ARBA00022729"/>
    </source>
</evidence>
<keyword evidence="4" id="KW-0732">Signal</keyword>
<feature type="region of interest" description="Disordered" evidence="10">
    <location>
        <begin position="284"/>
        <end position="309"/>
    </location>
</feature>
<feature type="region of interest" description="Disordered" evidence="10">
    <location>
        <begin position="1"/>
        <end position="26"/>
    </location>
</feature>
<dbReference type="PRINTS" id="PR00213">
    <property type="entry name" value="MYELINP0"/>
</dbReference>
<evidence type="ECO:0000313" key="14">
    <source>
        <dbReference type="Proteomes" id="UP000694400"/>
    </source>
</evidence>
<dbReference type="SUPFAM" id="SSF48726">
    <property type="entry name" value="Immunoglobulin"/>
    <property type="match status" value="1"/>
</dbReference>
<organism evidence="13 14">
    <name type="scientific">Anas platyrhynchos</name>
    <name type="common">Mallard</name>
    <name type="synonym">Anas boschas</name>
    <dbReference type="NCBI Taxonomy" id="8839"/>
    <lineage>
        <taxon>Eukaryota</taxon>
        <taxon>Metazoa</taxon>
        <taxon>Chordata</taxon>
        <taxon>Craniata</taxon>
        <taxon>Vertebrata</taxon>
        <taxon>Euteleostomi</taxon>
        <taxon>Archelosauria</taxon>
        <taxon>Archosauria</taxon>
        <taxon>Dinosauria</taxon>
        <taxon>Saurischia</taxon>
        <taxon>Theropoda</taxon>
        <taxon>Coelurosauria</taxon>
        <taxon>Aves</taxon>
        <taxon>Neognathae</taxon>
        <taxon>Galloanserae</taxon>
        <taxon>Anseriformes</taxon>
        <taxon>Anatidae</taxon>
        <taxon>Anatinae</taxon>
        <taxon>Anas</taxon>
    </lineage>
</organism>
<keyword evidence="3 11" id="KW-0812">Transmembrane</keyword>
<evidence type="ECO:0000256" key="5">
    <source>
        <dbReference type="ARBA" id="ARBA00022989"/>
    </source>
</evidence>
<dbReference type="Ensembl" id="ENSAPLT00020024024.1">
    <property type="protein sequence ID" value="ENSAPLP00020022263.1"/>
    <property type="gene ID" value="ENSAPLG00020015516.1"/>
</dbReference>
<dbReference type="GO" id="GO:0005886">
    <property type="term" value="C:plasma membrane"/>
    <property type="evidence" value="ECO:0007669"/>
    <property type="project" value="TreeGrafter"/>
</dbReference>
<evidence type="ECO:0000256" key="3">
    <source>
        <dbReference type="ARBA" id="ARBA00022692"/>
    </source>
</evidence>
<keyword evidence="8" id="KW-0325">Glycoprotein</keyword>
<comment type="subcellular location">
    <subcellularLocation>
        <location evidence="1">Membrane</location>
        <topology evidence="1">Single-pass type I membrane protein</topology>
    </subcellularLocation>
</comment>
<accession>A0A8B9ZJ34</accession>
<comment type="similarity">
    <text evidence="2">Belongs to the myelin P0 protein family.</text>
</comment>
<reference evidence="13" key="3">
    <citation type="submission" date="2025-09" db="UniProtKB">
        <authorList>
            <consortium name="Ensembl"/>
        </authorList>
    </citation>
    <scope>IDENTIFICATION</scope>
</reference>
<dbReference type="CDD" id="cd05715">
    <property type="entry name" value="IgV_P0-like"/>
    <property type="match status" value="1"/>
</dbReference>
<dbReference type="InterPro" id="IPR036179">
    <property type="entry name" value="Ig-like_dom_sf"/>
</dbReference>
<sequence>MAARGGGGEAAGGGPAGRGRTMGARGGGRRKMAAGWLLAAAALAAVEVSAVEVSTPEEMFVENGTDAKLPCTFTSVEVISSAASVSWSFQPEGAATRISFFYYFNGRSYPGKDLPFKDRITWTGDLNKKDASISISNMQFRDNGTYICDVKNPPDIVVKPGEIRVRVVEKDSLPAFPIAMVAGIVIGTVTGLTPLISIVVCLVIRKNNSKKRYSGSELASALTRAQEIQSSFHDRRKTRSLCGTSESLMSPVKQAPQKSPSDTEGLVNSVPARSHQGPVIYAQLDHSGGQHSDKINKSESVVYADIRKN</sequence>
<dbReference type="InterPro" id="IPR003599">
    <property type="entry name" value="Ig_sub"/>
</dbReference>
<name>A0A8B9ZJ34_ANAPL</name>
<dbReference type="GO" id="GO:0005925">
    <property type="term" value="C:focal adhesion"/>
    <property type="evidence" value="ECO:0007669"/>
    <property type="project" value="TreeGrafter"/>
</dbReference>
<dbReference type="PROSITE" id="PS50835">
    <property type="entry name" value="IG_LIKE"/>
    <property type="match status" value="1"/>
</dbReference>
<feature type="compositionally biased region" description="Gly residues" evidence="10">
    <location>
        <begin position="1"/>
        <end position="17"/>
    </location>
</feature>
<reference evidence="13" key="2">
    <citation type="submission" date="2025-08" db="UniProtKB">
        <authorList>
            <consortium name="Ensembl"/>
        </authorList>
    </citation>
    <scope>IDENTIFICATION</scope>
</reference>
<dbReference type="SMART" id="SM00406">
    <property type="entry name" value="IGv"/>
    <property type="match status" value="1"/>
</dbReference>
<evidence type="ECO:0000256" key="1">
    <source>
        <dbReference type="ARBA" id="ARBA00004479"/>
    </source>
</evidence>
<dbReference type="InterPro" id="IPR013783">
    <property type="entry name" value="Ig-like_fold"/>
</dbReference>
<feature type="domain" description="Ig-like" evidence="12">
    <location>
        <begin position="49"/>
        <end position="164"/>
    </location>
</feature>
<evidence type="ECO:0000256" key="7">
    <source>
        <dbReference type="ARBA" id="ARBA00023157"/>
    </source>
</evidence>
<keyword evidence="9" id="KW-0393">Immunoglobulin domain</keyword>
<evidence type="ECO:0000259" key="12">
    <source>
        <dbReference type="PROSITE" id="PS50835"/>
    </source>
</evidence>
<evidence type="ECO:0000256" key="2">
    <source>
        <dbReference type="ARBA" id="ARBA00007180"/>
    </source>
</evidence>
<dbReference type="SMART" id="SM00409">
    <property type="entry name" value="IG"/>
    <property type="match status" value="1"/>
</dbReference>
<dbReference type="Proteomes" id="UP000694400">
    <property type="component" value="Chromosome 1"/>
</dbReference>
<keyword evidence="6 11" id="KW-0472">Membrane</keyword>
<dbReference type="AlphaFoldDB" id="A0A8B9ZJ34"/>
<protein>
    <submittedName>
        <fullName evidence="13">Myelin protein zero like 1</fullName>
    </submittedName>
</protein>
<dbReference type="PANTHER" id="PTHR13869">
    <property type="entry name" value="MYELIN P0 RELATED"/>
    <property type="match status" value="1"/>
</dbReference>
<dbReference type="InterPro" id="IPR013106">
    <property type="entry name" value="Ig_V-set"/>
</dbReference>
<evidence type="ECO:0000256" key="6">
    <source>
        <dbReference type="ARBA" id="ARBA00023136"/>
    </source>
</evidence>
<dbReference type="InterPro" id="IPR007110">
    <property type="entry name" value="Ig-like_dom"/>
</dbReference>
<dbReference type="PANTHER" id="PTHR13869:SF19">
    <property type="entry name" value="MYELIN PROTEIN ZERO-LIKE PROTEIN 1"/>
    <property type="match status" value="1"/>
</dbReference>
<evidence type="ECO:0000313" key="13">
    <source>
        <dbReference type="Ensembl" id="ENSAPLP00020022263.1"/>
    </source>
</evidence>
<proteinExistence type="inferred from homology"/>
<reference evidence="13" key="1">
    <citation type="submission" date="2019-08" db="EMBL/GenBank/DDBJ databases">
        <title>Three high-quality genomes provides insights into domestication of ducks.</title>
        <authorList>
            <person name="Hou Z.C."/>
            <person name="Zhu F."/>
            <person name="Yin Z.T."/>
            <person name="Zhang F."/>
        </authorList>
    </citation>
    <scope>NUCLEOTIDE SEQUENCE [LARGE SCALE GENOMIC DNA]</scope>
</reference>
<evidence type="ECO:0000256" key="9">
    <source>
        <dbReference type="ARBA" id="ARBA00023319"/>
    </source>
</evidence>
<keyword evidence="5 11" id="KW-1133">Transmembrane helix</keyword>
<dbReference type="GO" id="GO:0009986">
    <property type="term" value="C:cell surface"/>
    <property type="evidence" value="ECO:0007669"/>
    <property type="project" value="TreeGrafter"/>
</dbReference>
<feature type="region of interest" description="Disordered" evidence="10">
    <location>
        <begin position="243"/>
        <end position="270"/>
    </location>
</feature>
<keyword evidence="7" id="KW-1015">Disulfide bond</keyword>
<dbReference type="InterPro" id="IPR000920">
    <property type="entry name" value="Myelin_P0-rel"/>
</dbReference>
<dbReference type="FunFam" id="2.60.40.10:FF:000193">
    <property type="entry name" value="Myelin protein zero-like 1 like"/>
    <property type="match status" value="1"/>
</dbReference>
<feature type="transmembrane region" description="Helical" evidence="11">
    <location>
        <begin position="178"/>
        <end position="204"/>
    </location>
</feature>